<evidence type="ECO:0000313" key="2">
    <source>
        <dbReference type="WBParaSite" id="nRc.2.0.1.t27028-RA"/>
    </source>
</evidence>
<evidence type="ECO:0000313" key="1">
    <source>
        <dbReference type="Proteomes" id="UP000887565"/>
    </source>
</evidence>
<name>A0A915JLP3_ROMCU</name>
<reference evidence="2" key="1">
    <citation type="submission" date="2022-11" db="UniProtKB">
        <authorList>
            <consortium name="WormBaseParasite"/>
        </authorList>
    </citation>
    <scope>IDENTIFICATION</scope>
</reference>
<dbReference type="WBParaSite" id="nRc.2.0.1.t27028-RA">
    <property type="protein sequence ID" value="nRc.2.0.1.t27028-RA"/>
    <property type="gene ID" value="nRc.2.0.1.g27028"/>
</dbReference>
<dbReference type="AlphaFoldDB" id="A0A915JLP3"/>
<accession>A0A915JLP3</accession>
<sequence>MHSSEEGILMEIAQEPQLFPDRPSLPLGQSRASSPMMPRNYIVQPVAAVLREVCGSCARALCLYKKSLCSTTYRDFQAKALTSYRVNFRVEKLTRIVELAVSRFDLEMEPKLVLYEHTGANLWIDYKNA</sequence>
<protein>
    <submittedName>
        <fullName evidence="2">Uncharacterized protein</fullName>
    </submittedName>
</protein>
<proteinExistence type="predicted"/>
<keyword evidence="1" id="KW-1185">Reference proteome</keyword>
<dbReference type="Proteomes" id="UP000887565">
    <property type="component" value="Unplaced"/>
</dbReference>
<organism evidence="1 2">
    <name type="scientific">Romanomermis culicivorax</name>
    <name type="common">Nematode worm</name>
    <dbReference type="NCBI Taxonomy" id="13658"/>
    <lineage>
        <taxon>Eukaryota</taxon>
        <taxon>Metazoa</taxon>
        <taxon>Ecdysozoa</taxon>
        <taxon>Nematoda</taxon>
        <taxon>Enoplea</taxon>
        <taxon>Dorylaimia</taxon>
        <taxon>Mermithida</taxon>
        <taxon>Mermithoidea</taxon>
        <taxon>Mermithidae</taxon>
        <taxon>Romanomermis</taxon>
    </lineage>
</organism>